<accession>A0A2T4HUB7</accession>
<dbReference type="InterPro" id="IPR001261">
    <property type="entry name" value="ArgE/DapE_CS"/>
</dbReference>
<keyword evidence="4" id="KW-0378">Hydrolase</keyword>
<name>A0A2T4HUB7_9SPHN</name>
<organism evidence="8 9">
    <name type="scientific">Edaphosphingomonas fennica</name>
    <dbReference type="NCBI Taxonomy" id="114404"/>
    <lineage>
        <taxon>Bacteria</taxon>
        <taxon>Pseudomonadati</taxon>
        <taxon>Pseudomonadota</taxon>
        <taxon>Alphaproteobacteria</taxon>
        <taxon>Sphingomonadales</taxon>
        <taxon>Rhizorhabdaceae</taxon>
        <taxon>Edaphosphingomonas</taxon>
    </lineage>
</organism>
<evidence type="ECO:0000313" key="8">
    <source>
        <dbReference type="EMBL" id="PTD19386.1"/>
    </source>
</evidence>
<dbReference type="InterPro" id="IPR047177">
    <property type="entry name" value="Pept_M20A"/>
</dbReference>
<comment type="similarity">
    <text evidence="1">Belongs to the peptidase M20A family.</text>
</comment>
<dbReference type="AlphaFoldDB" id="A0A2T4HUB7"/>
<keyword evidence="9" id="KW-1185">Reference proteome</keyword>
<dbReference type="Gene3D" id="3.40.630.10">
    <property type="entry name" value="Zn peptidases"/>
    <property type="match status" value="1"/>
</dbReference>
<reference evidence="8 9" key="1">
    <citation type="submission" date="2017-11" db="EMBL/GenBank/DDBJ databases">
        <title>Sphingomonas oleivorans sp. nov., isolated from oil-contaminated soil.</title>
        <authorList>
            <person name="Wang L."/>
            <person name="Chen L."/>
        </authorList>
    </citation>
    <scope>NUCLEOTIDE SEQUENCE [LARGE SCALE GENOMIC DNA]</scope>
    <source>
        <strain evidence="8 9">K101</strain>
    </source>
</reference>
<dbReference type="InterPro" id="IPR036264">
    <property type="entry name" value="Bact_exopeptidase_dim_dom"/>
</dbReference>
<gene>
    <name evidence="8" type="ORF">CV103_13630</name>
</gene>
<evidence type="ECO:0000256" key="5">
    <source>
        <dbReference type="ARBA" id="ARBA00022833"/>
    </source>
</evidence>
<dbReference type="PROSITE" id="PS00759">
    <property type="entry name" value="ARGE_DAPE_CPG2_2"/>
    <property type="match status" value="1"/>
</dbReference>
<evidence type="ECO:0000256" key="3">
    <source>
        <dbReference type="ARBA" id="ARBA00022723"/>
    </source>
</evidence>
<feature type="domain" description="Peptidase M20 dimerisation" evidence="7">
    <location>
        <begin position="215"/>
        <end position="362"/>
    </location>
</feature>
<feature type="signal peptide" evidence="6">
    <location>
        <begin position="1"/>
        <end position="21"/>
    </location>
</feature>
<dbReference type="EMBL" id="PHHF01000054">
    <property type="protein sequence ID" value="PTD19386.1"/>
    <property type="molecule type" value="Genomic_DNA"/>
</dbReference>
<protein>
    <recommendedName>
        <fullName evidence="7">Peptidase M20 dimerisation domain-containing protein</fullName>
    </recommendedName>
</protein>
<dbReference type="PROSITE" id="PS00758">
    <property type="entry name" value="ARGE_DAPE_CPG2_1"/>
    <property type="match status" value="1"/>
</dbReference>
<dbReference type="NCBIfam" id="NF006596">
    <property type="entry name" value="PRK09133.1"/>
    <property type="match status" value="1"/>
</dbReference>
<sequence length="462" mass="48605">MRFGFFATALLLASVALPAHAAAPAKGDPAQEKAALDLLVKSMGFRTVQGQGQVPAYAEYLSGVLKAAGFPAEDVVVTPRGETATLVARYRGTGKGKPILLSGHMDVVEAKREDWERDPFVAVVENGYVYGRGSADNKAGVTVMVETLARLKREGFRPGRDLILALSGDEETDMATTAALAQELKGAELLLNSDAGGALLDEETGKPTVYGLQAGEKSYADFRIAFTNPGGHSSRPSSDNAIYDVARAIDAVAGYQFPAQINELTRATLKAAAVDAPARTADAMKRFLANQADADAVATLSADPEWIGTIRTTCVPTMLEGGHALNALPQSAAVMVNCRIFPGVSIDTVKAKLAELAGPKAKITVLGDPVASDASPLRPDVMAAVRKAIDARSPGLPIVPQMSSGATDSVYFRALGIPSYGVGVTYMKASDDFAHGLNERVTVESINGGLKQWYVLLKELAK</sequence>
<comment type="caution">
    <text evidence="8">The sequence shown here is derived from an EMBL/GenBank/DDBJ whole genome shotgun (WGS) entry which is preliminary data.</text>
</comment>
<keyword evidence="5" id="KW-0862">Zinc</keyword>
<evidence type="ECO:0000259" key="7">
    <source>
        <dbReference type="Pfam" id="PF07687"/>
    </source>
</evidence>
<dbReference type="GO" id="GO:0006508">
    <property type="term" value="P:proteolysis"/>
    <property type="evidence" value="ECO:0007669"/>
    <property type="project" value="UniProtKB-KW"/>
</dbReference>
<dbReference type="GO" id="GO:0046872">
    <property type="term" value="F:metal ion binding"/>
    <property type="evidence" value="ECO:0007669"/>
    <property type="project" value="UniProtKB-KW"/>
</dbReference>
<evidence type="ECO:0000256" key="1">
    <source>
        <dbReference type="ARBA" id="ARBA00006247"/>
    </source>
</evidence>
<proteinExistence type="inferred from homology"/>
<dbReference type="SUPFAM" id="SSF55031">
    <property type="entry name" value="Bacterial exopeptidase dimerisation domain"/>
    <property type="match status" value="1"/>
</dbReference>
<dbReference type="GO" id="GO:0008233">
    <property type="term" value="F:peptidase activity"/>
    <property type="evidence" value="ECO:0007669"/>
    <property type="project" value="UniProtKB-KW"/>
</dbReference>
<dbReference type="Gene3D" id="3.30.70.360">
    <property type="match status" value="1"/>
</dbReference>
<dbReference type="SUPFAM" id="SSF53187">
    <property type="entry name" value="Zn-dependent exopeptidases"/>
    <property type="match status" value="1"/>
</dbReference>
<evidence type="ECO:0000313" key="9">
    <source>
        <dbReference type="Proteomes" id="UP000241206"/>
    </source>
</evidence>
<evidence type="ECO:0000256" key="6">
    <source>
        <dbReference type="SAM" id="SignalP"/>
    </source>
</evidence>
<dbReference type="InterPro" id="IPR002933">
    <property type="entry name" value="Peptidase_M20"/>
</dbReference>
<keyword evidence="6" id="KW-0732">Signal</keyword>
<dbReference type="PANTHER" id="PTHR45962">
    <property type="entry name" value="N-FATTY-ACYL-AMINO ACID SYNTHASE/HYDROLASE PM20D1"/>
    <property type="match status" value="1"/>
</dbReference>
<dbReference type="InterPro" id="IPR011650">
    <property type="entry name" value="Peptidase_M20_dimer"/>
</dbReference>
<evidence type="ECO:0000256" key="4">
    <source>
        <dbReference type="ARBA" id="ARBA00022801"/>
    </source>
</evidence>
<dbReference type="PANTHER" id="PTHR45962:SF1">
    <property type="entry name" value="N-FATTY-ACYL-AMINO ACID SYNTHASE_HYDROLASE PM20D1"/>
    <property type="match status" value="1"/>
</dbReference>
<feature type="chain" id="PRO_5015653655" description="Peptidase M20 dimerisation domain-containing protein" evidence="6">
    <location>
        <begin position="22"/>
        <end position="462"/>
    </location>
</feature>
<keyword evidence="2" id="KW-0645">Protease</keyword>
<keyword evidence="3" id="KW-0479">Metal-binding</keyword>
<dbReference type="RefSeq" id="WP_107395229.1">
    <property type="nucleotide sequence ID" value="NZ_PHHF01000054.1"/>
</dbReference>
<evidence type="ECO:0000256" key="2">
    <source>
        <dbReference type="ARBA" id="ARBA00022670"/>
    </source>
</evidence>
<dbReference type="Pfam" id="PF01546">
    <property type="entry name" value="Peptidase_M20"/>
    <property type="match status" value="1"/>
</dbReference>
<dbReference type="Gene3D" id="1.10.150.900">
    <property type="match status" value="1"/>
</dbReference>
<dbReference type="Pfam" id="PF07687">
    <property type="entry name" value="M20_dimer"/>
    <property type="match status" value="1"/>
</dbReference>
<dbReference type="Proteomes" id="UP000241206">
    <property type="component" value="Unassembled WGS sequence"/>
</dbReference>